<evidence type="ECO:0000256" key="1">
    <source>
        <dbReference type="ARBA" id="ARBA00004714"/>
    </source>
</evidence>
<dbReference type="EMBL" id="AP012159">
    <property type="protein sequence ID" value="BAK82635.1"/>
    <property type="molecule type" value="Genomic_DNA"/>
</dbReference>
<dbReference type="InterPro" id="IPR013785">
    <property type="entry name" value="Aldolase_TIM"/>
</dbReference>
<dbReference type="InterPro" id="IPR000741">
    <property type="entry name" value="FBA_I"/>
</dbReference>
<dbReference type="GO" id="GO:0004332">
    <property type="term" value="F:fructose-bisphosphate aldolase activity"/>
    <property type="evidence" value="ECO:0007669"/>
    <property type="project" value="UniProtKB-EC"/>
</dbReference>
<dbReference type="Pfam" id="PF00274">
    <property type="entry name" value="Glycolytic"/>
    <property type="match status" value="1"/>
</dbReference>
<dbReference type="EC" id="4.1.2.13" evidence="3"/>
<gene>
    <name evidence="7" type="ordered locus">GLX_02230</name>
</gene>
<dbReference type="UniPathway" id="UPA00109">
    <property type="reaction ID" value="UER00183"/>
</dbReference>
<dbReference type="KEGG" id="gxy:GLX_02230"/>
<dbReference type="HOGENOM" id="CLU_081560_0_0_5"/>
<keyword evidence="4" id="KW-0324">Glycolysis</keyword>
<dbReference type="eggNOG" id="COG3588">
    <property type="taxonomic scope" value="Bacteria"/>
</dbReference>
<sequence>MILPKPGNMIGMSDWTCQPHHGLARRKFTGWDKLKTGGCIPYDTVMFLIMGMNCSKGELRVMSIAQMKENMSSHAGFIAALDQSGGSTPGALRHYGIPDTAYSNDAEMFALMHQMRVRVITSPAFTGKKIIAAILFEQTMNGLVKDVPTPTYLWKERGIVPFLKVDKGLEAEAGGVQMMKPIPGLDVLLEHAVKLGIYGTKARSVIRLPEPAGVAAIVKQQFALAEQIAAHGLVPILEPEVLIKSPDKAGAETLLHEELKRGLDGLPGNYQVMIKVSIPEKSDLYLDLVKHPRVQRVVALSGGYPRDEACKRLSANHGMIASFSRALLEELRYQMTDEQFNQTLAASIDEIYQASSQKI</sequence>
<keyword evidence="5" id="KW-0456">Lyase</keyword>
<evidence type="ECO:0000256" key="2">
    <source>
        <dbReference type="ARBA" id="ARBA00010387"/>
    </source>
</evidence>
<evidence type="ECO:0000313" key="7">
    <source>
        <dbReference type="EMBL" id="BAK82635.1"/>
    </source>
</evidence>
<evidence type="ECO:0000256" key="3">
    <source>
        <dbReference type="ARBA" id="ARBA00013068"/>
    </source>
</evidence>
<dbReference type="NCBIfam" id="NF003784">
    <property type="entry name" value="PRK05377.1"/>
    <property type="match status" value="1"/>
</dbReference>
<organism evidence="7 8">
    <name type="scientific">Komagataeibacter medellinensis (strain NBRC 3288 / BCRC 11682 / LMG 1693 / Kondo 51)</name>
    <name type="common">Gluconacetobacter medellinensis</name>
    <dbReference type="NCBI Taxonomy" id="634177"/>
    <lineage>
        <taxon>Bacteria</taxon>
        <taxon>Pseudomonadati</taxon>
        <taxon>Pseudomonadota</taxon>
        <taxon>Alphaproteobacteria</taxon>
        <taxon>Acetobacterales</taxon>
        <taxon>Acetobacteraceae</taxon>
        <taxon>Komagataeibacter</taxon>
    </lineage>
</organism>
<accession>G2I330</accession>
<evidence type="ECO:0000256" key="6">
    <source>
        <dbReference type="ARBA" id="ARBA00029799"/>
    </source>
</evidence>
<comment type="pathway">
    <text evidence="1">Carbohydrate degradation; glycolysis; D-glyceraldehyde 3-phosphate and glycerone phosphate from D-glucose: step 4/4.</text>
</comment>
<evidence type="ECO:0000256" key="4">
    <source>
        <dbReference type="ARBA" id="ARBA00023152"/>
    </source>
</evidence>
<proteinExistence type="inferred from homology"/>
<dbReference type="PATRIC" id="fig|634177.7.peg.243"/>
<evidence type="ECO:0000256" key="5">
    <source>
        <dbReference type="ARBA" id="ARBA00023239"/>
    </source>
</evidence>
<dbReference type="GO" id="GO:0006096">
    <property type="term" value="P:glycolytic process"/>
    <property type="evidence" value="ECO:0007669"/>
    <property type="project" value="UniProtKB-UniPathway"/>
</dbReference>
<dbReference type="Proteomes" id="UP000009044">
    <property type="component" value="Chromosome"/>
</dbReference>
<dbReference type="AlphaFoldDB" id="G2I330"/>
<dbReference type="Gene3D" id="3.20.20.70">
    <property type="entry name" value="Aldolase class I"/>
    <property type="match status" value="1"/>
</dbReference>
<reference evidence="8" key="1">
    <citation type="journal article" date="2011" name="J. Bacteriol.">
        <title>Complete genome sequence of NBRC 3288, a unique cellulose-nonproducing strain of Gluconacetobacter xylinus isolated from vinegar.</title>
        <authorList>
            <person name="Ogino H."/>
            <person name="Azuma Y."/>
            <person name="Hosoyama A."/>
            <person name="Nakazawa H."/>
            <person name="Matsutani M."/>
            <person name="Hasegawa A."/>
            <person name="Otsuyama K."/>
            <person name="Matsushita K."/>
            <person name="Fujita N."/>
            <person name="Shirai M."/>
        </authorList>
    </citation>
    <scope>NUCLEOTIDE SEQUENCE [LARGE SCALE GENOMIC DNA]</scope>
    <source>
        <strain evidence="8">NBRC 3288 / BCRC 11682 / LMG 1693</strain>
    </source>
</reference>
<evidence type="ECO:0000313" key="8">
    <source>
        <dbReference type="Proteomes" id="UP000009044"/>
    </source>
</evidence>
<name>G2I330_KOMMN</name>
<dbReference type="STRING" id="634177.GLX_02230"/>
<dbReference type="SUPFAM" id="SSF51569">
    <property type="entry name" value="Aldolase"/>
    <property type="match status" value="1"/>
</dbReference>
<dbReference type="PANTHER" id="PTHR11627">
    <property type="entry name" value="FRUCTOSE-BISPHOSPHATE ALDOLASE"/>
    <property type="match status" value="1"/>
</dbReference>
<comment type="similarity">
    <text evidence="2">Belongs to the class I fructose-bisphosphate aldolase family.</text>
</comment>
<protein>
    <recommendedName>
        <fullName evidence="3">fructose-bisphosphate aldolase</fullName>
        <ecNumber evidence="3">4.1.2.13</ecNumber>
    </recommendedName>
    <alternativeName>
        <fullName evidence="6">Fructose-bisphosphate aldolase class I</fullName>
    </alternativeName>
</protein>